<keyword evidence="2" id="KW-0560">Oxidoreductase</keyword>
<protein>
    <submittedName>
        <fullName evidence="4">SDR family oxidoreductase</fullName>
    </submittedName>
</protein>
<dbReference type="SUPFAM" id="SSF51735">
    <property type="entry name" value="NAD(P)-binding Rossmann-fold domains"/>
    <property type="match status" value="1"/>
</dbReference>
<dbReference type="PRINTS" id="PR00080">
    <property type="entry name" value="SDRFAMILY"/>
</dbReference>
<comment type="similarity">
    <text evidence="1 3">Belongs to the short-chain dehydrogenases/reductases (SDR) family.</text>
</comment>
<dbReference type="PROSITE" id="PS00061">
    <property type="entry name" value="ADH_SHORT"/>
    <property type="match status" value="1"/>
</dbReference>
<dbReference type="PIRSF" id="PIRSF000126">
    <property type="entry name" value="11-beta-HSD1"/>
    <property type="match status" value="1"/>
</dbReference>
<dbReference type="Gene3D" id="3.40.50.720">
    <property type="entry name" value="NAD(P)-binding Rossmann-like Domain"/>
    <property type="match status" value="1"/>
</dbReference>
<dbReference type="InterPro" id="IPR020904">
    <property type="entry name" value="Sc_DH/Rdtase_CS"/>
</dbReference>
<sequence>MKKLQDKIIAITGASSGIGKSCALLAAKLGATPILLARSEDSLRAIVEEIKHKTSNIGFHSLDVTNMEQIDDVVANIHAQYGRIDMWINNAGYGIFSSFTDTTLEDIQGMMNVNYLGTVRCTRAVLPYMLKQKSGHIVNVASVAGKLATPKSSGYSASKFAVIGFTQSLRQELKGSGVSVSSVNPGPVRTPFFDHADPAGDYRRSVEKFMVTPESVAQAILHTIHTRQGDITIPRYMQIGVVLSHLFPRFFERLIAPLLNKK</sequence>
<gene>
    <name evidence="4" type="ORF">HF838_12810</name>
</gene>
<dbReference type="AlphaFoldDB" id="A0A848CW12"/>
<accession>A0A848CW12</accession>
<dbReference type="Pfam" id="PF00106">
    <property type="entry name" value="adh_short"/>
    <property type="match status" value="1"/>
</dbReference>
<dbReference type="PANTHER" id="PTHR44196">
    <property type="entry name" value="DEHYDROGENASE/REDUCTASE SDR FAMILY MEMBER 7B"/>
    <property type="match status" value="1"/>
</dbReference>
<dbReference type="PANTHER" id="PTHR44196:SF1">
    <property type="entry name" value="DEHYDROGENASE_REDUCTASE SDR FAMILY MEMBER 7B"/>
    <property type="match status" value="1"/>
</dbReference>
<dbReference type="InterPro" id="IPR002347">
    <property type="entry name" value="SDR_fam"/>
</dbReference>
<comment type="caution">
    <text evidence="4">The sequence shown here is derived from an EMBL/GenBank/DDBJ whole genome shotgun (WGS) entry which is preliminary data.</text>
</comment>
<dbReference type="FunFam" id="3.40.50.720:FF:000047">
    <property type="entry name" value="NADP-dependent L-serine/L-allo-threonine dehydrogenase"/>
    <property type="match status" value="1"/>
</dbReference>
<evidence type="ECO:0000313" key="4">
    <source>
        <dbReference type="EMBL" id="NME99141.1"/>
    </source>
</evidence>
<dbReference type="PRINTS" id="PR00081">
    <property type="entry name" value="GDHRDH"/>
</dbReference>
<evidence type="ECO:0000256" key="2">
    <source>
        <dbReference type="ARBA" id="ARBA00023002"/>
    </source>
</evidence>
<dbReference type="RefSeq" id="WP_168975426.1">
    <property type="nucleotide sequence ID" value="NZ_JABAGO010000023.1"/>
</dbReference>
<dbReference type="GO" id="GO:0016020">
    <property type="term" value="C:membrane"/>
    <property type="evidence" value="ECO:0007669"/>
    <property type="project" value="TreeGrafter"/>
</dbReference>
<dbReference type="NCBIfam" id="NF004825">
    <property type="entry name" value="PRK06181.1"/>
    <property type="match status" value="1"/>
</dbReference>
<dbReference type="GO" id="GO:0016616">
    <property type="term" value="F:oxidoreductase activity, acting on the CH-OH group of donors, NAD or NADP as acceptor"/>
    <property type="evidence" value="ECO:0007669"/>
    <property type="project" value="UniProtKB-ARBA"/>
</dbReference>
<evidence type="ECO:0000256" key="1">
    <source>
        <dbReference type="ARBA" id="ARBA00006484"/>
    </source>
</evidence>
<proteinExistence type="inferred from homology"/>
<name>A0A848CW12_ANEAE</name>
<dbReference type="InterPro" id="IPR036291">
    <property type="entry name" value="NAD(P)-bd_dom_sf"/>
</dbReference>
<organism evidence="4 5">
    <name type="scientific">Aneurinibacillus aneurinilyticus</name>
    <name type="common">Bacillus aneurinolyticus</name>
    <dbReference type="NCBI Taxonomy" id="1391"/>
    <lineage>
        <taxon>Bacteria</taxon>
        <taxon>Bacillati</taxon>
        <taxon>Bacillota</taxon>
        <taxon>Bacilli</taxon>
        <taxon>Bacillales</taxon>
        <taxon>Paenibacillaceae</taxon>
        <taxon>Aneurinibacillus group</taxon>
        <taxon>Aneurinibacillus</taxon>
    </lineage>
</organism>
<dbReference type="Proteomes" id="UP000561326">
    <property type="component" value="Unassembled WGS sequence"/>
</dbReference>
<evidence type="ECO:0000256" key="3">
    <source>
        <dbReference type="RuleBase" id="RU000363"/>
    </source>
</evidence>
<evidence type="ECO:0000313" key="5">
    <source>
        <dbReference type="Proteomes" id="UP000561326"/>
    </source>
</evidence>
<reference evidence="4 5" key="1">
    <citation type="submission" date="2020-04" db="EMBL/GenBank/DDBJ databases">
        <authorList>
            <person name="Hitch T.C.A."/>
            <person name="Wylensek D."/>
            <person name="Clavel T."/>
        </authorList>
    </citation>
    <scope>NUCLEOTIDE SEQUENCE [LARGE SCALE GENOMIC DNA]</scope>
    <source>
        <strain evidence="4 5">WB01_D5_05</strain>
    </source>
</reference>
<dbReference type="EMBL" id="JABAGO010000023">
    <property type="protein sequence ID" value="NME99141.1"/>
    <property type="molecule type" value="Genomic_DNA"/>
</dbReference>